<feature type="chain" id="PRO_5022001436" description="Toxin-antitoxin system YwqK family antitoxin" evidence="1">
    <location>
        <begin position="21"/>
        <end position="344"/>
    </location>
</feature>
<dbReference type="EMBL" id="VMRJ01000005">
    <property type="protein sequence ID" value="TVT38544.1"/>
    <property type="molecule type" value="Genomic_DNA"/>
</dbReference>
<feature type="signal peptide" evidence="1">
    <location>
        <begin position="1"/>
        <end position="20"/>
    </location>
</feature>
<dbReference type="AlphaFoldDB" id="A0A558BPU7"/>
<dbReference type="RefSeq" id="WP_144851522.1">
    <property type="nucleotide sequence ID" value="NZ_VMRJ01000005.1"/>
</dbReference>
<evidence type="ECO:0000256" key="1">
    <source>
        <dbReference type="SAM" id="SignalP"/>
    </source>
</evidence>
<comment type="caution">
    <text evidence="2">The sequence shown here is derived from an EMBL/GenBank/DDBJ whole genome shotgun (WGS) entry which is preliminary data.</text>
</comment>
<protein>
    <recommendedName>
        <fullName evidence="4">Toxin-antitoxin system YwqK family antitoxin</fullName>
    </recommendedName>
</protein>
<evidence type="ECO:0000313" key="2">
    <source>
        <dbReference type="EMBL" id="TVT38544.1"/>
    </source>
</evidence>
<gene>
    <name evidence="2" type="ORF">FNT36_20395</name>
</gene>
<accession>A0A558BPU7</accession>
<keyword evidence="3" id="KW-1185">Reference proteome</keyword>
<sequence length="344" mass="39410">MILRLLLLTLLFGIRLTASACSCMTDDFSAKNALASDYVALVKIVRVAAYQRQPTKYAEQPYYTAEIQELRRYKGEPRQQVVVAGGLQALGTWTSCDMGIDVGEEWLVFGTAQEATFIYPCGYTARFRAANGFQELQHPTALTRVHILDSLTHQLAAPPRHASGEVLSPYPNQVMQKTERFRRGVLHGAVAYFYPDGQPYATMTYRKGRLDGRERWYTGTGQLQSAAVYHRGTRRDTSAYYYPGRRGSSLPFFRYMYNKKGQIVKFQEFGWGVTGRYLSQERECEPAAGKETIRFYYPNGQLRSLGYRLHNKEWGTYQDFDEQGHVIRQWQYDEQGRAIKPSGK</sequence>
<evidence type="ECO:0008006" key="4">
    <source>
        <dbReference type="Google" id="ProtNLM"/>
    </source>
</evidence>
<dbReference type="SUPFAM" id="SSF50242">
    <property type="entry name" value="TIMP-like"/>
    <property type="match status" value="1"/>
</dbReference>
<evidence type="ECO:0000313" key="3">
    <source>
        <dbReference type="Proteomes" id="UP000317624"/>
    </source>
</evidence>
<reference evidence="2 3" key="1">
    <citation type="submission" date="2019-07" db="EMBL/GenBank/DDBJ databases">
        <title>Hymenobacter sp. straun FUR1 Genome sequencing and assembly.</title>
        <authorList>
            <person name="Chhetri G."/>
        </authorList>
    </citation>
    <scope>NUCLEOTIDE SEQUENCE [LARGE SCALE GENOMIC DNA]</scope>
    <source>
        <strain evidence="2 3">Fur1</strain>
    </source>
</reference>
<dbReference type="InterPro" id="IPR008993">
    <property type="entry name" value="TIMP-like_OB-fold"/>
</dbReference>
<dbReference type="Pfam" id="PF07661">
    <property type="entry name" value="MORN_2"/>
    <property type="match status" value="2"/>
</dbReference>
<organism evidence="2 3">
    <name type="scientific">Hymenobacter setariae</name>
    <dbReference type="NCBI Taxonomy" id="2594794"/>
    <lineage>
        <taxon>Bacteria</taxon>
        <taxon>Pseudomonadati</taxon>
        <taxon>Bacteroidota</taxon>
        <taxon>Cytophagia</taxon>
        <taxon>Cytophagales</taxon>
        <taxon>Hymenobacteraceae</taxon>
        <taxon>Hymenobacter</taxon>
    </lineage>
</organism>
<proteinExistence type="predicted"/>
<dbReference type="SUPFAM" id="SSF82185">
    <property type="entry name" value="Histone H3 K4-specific methyltransferase SET7/9 N-terminal domain"/>
    <property type="match status" value="1"/>
</dbReference>
<dbReference type="OrthoDB" id="9083346at2"/>
<keyword evidence="1" id="KW-0732">Signal</keyword>
<dbReference type="Proteomes" id="UP000317624">
    <property type="component" value="Unassembled WGS sequence"/>
</dbReference>
<dbReference type="InterPro" id="IPR011652">
    <property type="entry name" value="MORN_2"/>
</dbReference>
<dbReference type="Gene3D" id="2.20.110.10">
    <property type="entry name" value="Histone H3 K4-specific methyltransferase SET7/9 N-terminal domain"/>
    <property type="match status" value="1"/>
</dbReference>
<name>A0A558BPU7_9BACT</name>